<dbReference type="EMBL" id="PSQE01000004">
    <property type="protein sequence ID" value="RHN63640.1"/>
    <property type="molecule type" value="Genomic_DNA"/>
</dbReference>
<gene>
    <name evidence="2" type="ORF">MtrunA17_Chr4g0060481</name>
</gene>
<dbReference type="Proteomes" id="UP000265566">
    <property type="component" value="Chromosome 4"/>
</dbReference>
<name>A0A396IDL2_MEDTR</name>
<dbReference type="Gramene" id="rna26365">
    <property type="protein sequence ID" value="RHN63640.1"/>
    <property type="gene ID" value="gene26365"/>
</dbReference>
<proteinExistence type="predicted"/>
<evidence type="ECO:0000256" key="1">
    <source>
        <dbReference type="SAM" id="MobiDB-lite"/>
    </source>
</evidence>
<evidence type="ECO:0000313" key="2">
    <source>
        <dbReference type="EMBL" id="RHN63640.1"/>
    </source>
</evidence>
<reference evidence="2" key="1">
    <citation type="journal article" date="2018" name="Nat. Plants">
        <title>Whole-genome landscape of Medicago truncatula symbiotic genes.</title>
        <authorList>
            <person name="Pecrix Y."/>
            <person name="Gamas P."/>
            <person name="Carrere S."/>
        </authorList>
    </citation>
    <scope>NUCLEOTIDE SEQUENCE</scope>
    <source>
        <tissue evidence="2">Leaves</tissue>
    </source>
</reference>
<feature type="region of interest" description="Disordered" evidence="1">
    <location>
        <begin position="14"/>
        <end position="36"/>
    </location>
</feature>
<sequence length="69" mass="7971">MVLLHLLHTPPCFSSSIQTQTHESSSSSTQTHKNPKKLEKQIQQYIFSNLHLFILNQTNLNPQLIPLYL</sequence>
<comment type="caution">
    <text evidence="2">The sequence shown here is derived from an EMBL/GenBank/DDBJ whole genome shotgun (WGS) entry which is preliminary data.</text>
</comment>
<organism evidence="2">
    <name type="scientific">Medicago truncatula</name>
    <name type="common">Barrel medic</name>
    <name type="synonym">Medicago tribuloides</name>
    <dbReference type="NCBI Taxonomy" id="3880"/>
    <lineage>
        <taxon>Eukaryota</taxon>
        <taxon>Viridiplantae</taxon>
        <taxon>Streptophyta</taxon>
        <taxon>Embryophyta</taxon>
        <taxon>Tracheophyta</taxon>
        <taxon>Spermatophyta</taxon>
        <taxon>Magnoliopsida</taxon>
        <taxon>eudicotyledons</taxon>
        <taxon>Gunneridae</taxon>
        <taxon>Pentapetalae</taxon>
        <taxon>rosids</taxon>
        <taxon>fabids</taxon>
        <taxon>Fabales</taxon>
        <taxon>Fabaceae</taxon>
        <taxon>Papilionoideae</taxon>
        <taxon>50 kb inversion clade</taxon>
        <taxon>NPAAA clade</taxon>
        <taxon>Hologalegina</taxon>
        <taxon>IRL clade</taxon>
        <taxon>Trifolieae</taxon>
        <taxon>Medicago</taxon>
    </lineage>
</organism>
<dbReference type="AlphaFoldDB" id="A0A396IDL2"/>
<accession>A0A396IDL2</accession>
<protein>
    <submittedName>
        <fullName evidence="2">Uncharacterized protein</fullName>
    </submittedName>
</protein>
<feature type="compositionally biased region" description="Low complexity" evidence="1">
    <location>
        <begin position="14"/>
        <end position="31"/>
    </location>
</feature>